<gene>
    <name evidence="2" type="ORF">LXT12_01270</name>
</gene>
<sequence length="145" mass="16690">MPDARTTRLVDAYERLTPERLPELLALYDDTAAFKDPFNDVRGRAAIGRIFRQMFEELREPRFAVQVAASEGEHAFLTWELHFKRQGSGQAMAIRGASHIHYSPAGLVRMHRDYWDAAEELYAKLPLLGLLMRALKRRLATPQPR</sequence>
<evidence type="ECO:0000259" key="1">
    <source>
        <dbReference type="Pfam" id="PF12680"/>
    </source>
</evidence>
<dbReference type="RefSeq" id="WP_233388679.1">
    <property type="nucleotide sequence ID" value="NZ_JAJTWT010000001.1"/>
</dbReference>
<organism evidence="2 3">
    <name type="scientific">Pelomonas caseinilytica</name>
    <dbReference type="NCBI Taxonomy" id="2906763"/>
    <lineage>
        <taxon>Bacteria</taxon>
        <taxon>Pseudomonadati</taxon>
        <taxon>Pseudomonadota</taxon>
        <taxon>Betaproteobacteria</taxon>
        <taxon>Burkholderiales</taxon>
        <taxon>Sphaerotilaceae</taxon>
        <taxon>Roseateles</taxon>
    </lineage>
</organism>
<comment type="caution">
    <text evidence="2">The sequence shown here is derived from an EMBL/GenBank/DDBJ whole genome shotgun (WGS) entry which is preliminary data.</text>
</comment>
<dbReference type="Gene3D" id="3.10.450.50">
    <property type="match status" value="1"/>
</dbReference>
<dbReference type="InterPro" id="IPR037401">
    <property type="entry name" value="SnoaL-like"/>
</dbReference>
<evidence type="ECO:0000313" key="2">
    <source>
        <dbReference type="EMBL" id="MCE4535889.1"/>
    </source>
</evidence>
<reference evidence="2 3" key="1">
    <citation type="submission" date="2021-12" db="EMBL/GenBank/DDBJ databases">
        <title>Genome seq of p7.</title>
        <authorList>
            <person name="Seo T."/>
        </authorList>
    </citation>
    <scope>NUCLEOTIDE SEQUENCE [LARGE SCALE GENOMIC DNA]</scope>
    <source>
        <strain evidence="2 3">P7</strain>
    </source>
</reference>
<protein>
    <submittedName>
        <fullName evidence="2">Nuclear transport factor 2 family protein</fullName>
    </submittedName>
</protein>
<keyword evidence="3" id="KW-1185">Reference proteome</keyword>
<evidence type="ECO:0000313" key="3">
    <source>
        <dbReference type="Proteomes" id="UP001201463"/>
    </source>
</evidence>
<dbReference type="InterPro" id="IPR032710">
    <property type="entry name" value="NTF2-like_dom_sf"/>
</dbReference>
<dbReference type="SUPFAM" id="SSF54427">
    <property type="entry name" value="NTF2-like"/>
    <property type="match status" value="1"/>
</dbReference>
<proteinExistence type="predicted"/>
<feature type="domain" description="SnoaL-like" evidence="1">
    <location>
        <begin position="12"/>
        <end position="102"/>
    </location>
</feature>
<dbReference type="Pfam" id="PF12680">
    <property type="entry name" value="SnoaL_2"/>
    <property type="match status" value="1"/>
</dbReference>
<name>A0ABS8XC27_9BURK</name>
<accession>A0ABS8XC27</accession>
<dbReference type="Proteomes" id="UP001201463">
    <property type="component" value="Unassembled WGS sequence"/>
</dbReference>
<dbReference type="EMBL" id="JAJTWT010000001">
    <property type="protein sequence ID" value="MCE4535889.1"/>
    <property type="molecule type" value="Genomic_DNA"/>
</dbReference>